<dbReference type="Proteomes" id="UP001150238">
    <property type="component" value="Unassembled WGS sequence"/>
</dbReference>
<evidence type="ECO:0000313" key="1">
    <source>
        <dbReference type="EMBL" id="KAJ4478724.1"/>
    </source>
</evidence>
<dbReference type="AlphaFoldDB" id="A0A9W9DN73"/>
<sequence>MNIFTHRSAYCLFPHLTLEEKKTLLINIQLPLTEVQANALSKYERRGFKIVHQPPLCSVVNETSALTFLRPRFVGDSHCYKVPFEYVGKGEVRPDFVEANSWGIIYLRKFNTIYFGSINLPDPLPSYIAFRDDLATINRHLRSMDQHIADGLIDYETSLLTIQTLIKPNHHGATNEHSPLLTLRHIVEIAQRHDSVSYSCAVVQDIYEYLCIIKSLAVETPIVDCFLSRKSTGTVLHIDINVSQAKPSVDWDEMKQRARAFIDDSVLIRLTCVFV</sequence>
<gene>
    <name evidence="1" type="ORF">C8J55DRAFT_561071</name>
</gene>
<reference evidence="1" key="2">
    <citation type="journal article" date="2023" name="Proc. Natl. Acad. Sci. U.S.A.">
        <title>A global phylogenomic analysis of the shiitake genus Lentinula.</title>
        <authorList>
            <person name="Sierra-Patev S."/>
            <person name="Min B."/>
            <person name="Naranjo-Ortiz M."/>
            <person name="Looney B."/>
            <person name="Konkel Z."/>
            <person name="Slot J.C."/>
            <person name="Sakamoto Y."/>
            <person name="Steenwyk J.L."/>
            <person name="Rokas A."/>
            <person name="Carro J."/>
            <person name="Camarero S."/>
            <person name="Ferreira P."/>
            <person name="Molpeceres G."/>
            <person name="Ruiz-Duenas F.J."/>
            <person name="Serrano A."/>
            <person name="Henrissat B."/>
            <person name="Drula E."/>
            <person name="Hughes K.W."/>
            <person name="Mata J.L."/>
            <person name="Ishikawa N.K."/>
            <person name="Vargas-Isla R."/>
            <person name="Ushijima S."/>
            <person name="Smith C.A."/>
            <person name="Donoghue J."/>
            <person name="Ahrendt S."/>
            <person name="Andreopoulos W."/>
            <person name="He G."/>
            <person name="LaButti K."/>
            <person name="Lipzen A."/>
            <person name="Ng V."/>
            <person name="Riley R."/>
            <person name="Sandor L."/>
            <person name="Barry K."/>
            <person name="Martinez A.T."/>
            <person name="Xiao Y."/>
            <person name="Gibbons J.G."/>
            <person name="Terashima K."/>
            <person name="Grigoriev I.V."/>
            <person name="Hibbett D."/>
        </authorList>
    </citation>
    <scope>NUCLEOTIDE SEQUENCE</scope>
    <source>
        <strain evidence="1">Sp2 HRB7682 ss15</strain>
    </source>
</reference>
<comment type="caution">
    <text evidence="1">The sequence shown here is derived from an EMBL/GenBank/DDBJ whole genome shotgun (WGS) entry which is preliminary data.</text>
</comment>
<accession>A0A9W9DN73</accession>
<name>A0A9W9DN73_9AGAR</name>
<dbReference type="EMBL" id="JANVFS010000017">
    <property type="protein sequence ID" value="KAJ4478724.1"/>
    <property type="molecule type" value="Genomic_DNA"/>
</dbReference>
<reference evidence="1" key="1">
    <citation type="submission" date="2022-08" db="EMBL/GenBank/DDBJ databases">
        <authorList>
            <consortium name="DOE Joint Genome Institute"/>
            <person name="Min B."/>
            <person name="Riley R."/>
            <person name="Sierra-Patev S."/>
            <person name="Naranjo-Ortiz M."/>
            <person name="Looney B."/>
            <person name="Konkel Z."/>
            <person name="Slot J.C."/>
            <person name="Sakamoto Y."/>
            <person name="Steenwyk J.L."/>
            <person name="Rokas A."/>
            <person name="Carro J."/>
            <person name="Camarero S."/>
            <person name="Ferreira P."/>
            <person name="Molpeceres G."/>
            <person name="Ruiz-Duenas F.J."/>
            <person name="Serrano A."/>
            <person name="Henrissat B."/>
            <person name="Drula E."/>
            <person name="Hughes K.W."/>
            <person name="Mata J.L."/>
            <person name="Ishikawa N.K."/>
            <person name="Vargas-Isla R."/>
            <person name="Ushijima S."/>
            <person name="Smith C.A."/>
            <person name="Ahrendt S."/>
            <person name="Andreopoulos W."/>
            <person name="He G."/>
            <person name="Labutti K."/>
            <person name="Lipzen A."/>
            <person name="Ng V."/>
            <person name="Sandor L."/>
            <person name="Barry K."/>
            <person name="Martinez A.T."/>
            <person name="Xiao Y."/>
            <person name="Gibbons J.G."/>
            <person name="Terashima K."/>
            <person name="Hibbett D.S."/>
            <person name="Grigoriev I.V."/>
        </authorList>
    </citation>
    <scope>NUCLEOTIDE SEQUENCE</scope>
    <source>
        <strain evidence="1">Sp2 HRB7682 ss15</strain>
    </source>
</reference>
<protein>
    <submittedName>
        <fullName evidence="1">Uncharacterized protein</fullName>
    </submittedName>
</protein>
<organism evidence="1 2">
    <name type="scientific">Lentinula lateritia</name>
    <dbReference type="NCBI Taxonomy" id="40482"/>
    <lineage>
        <taxon>Eukaryota</taxon>
        <taxon>Fungi</taxon>
        <taxon>Dikarya</taxon>
        <taxon>Basidiomycota</taxon>
        <taxon>Agaricomycotina</taxon>
        <taxon>Agaricomycetes</taxon>
        <taxon>Agaricomycetidae</taxon>
        <taxon>Agaricales</taxon>
        <taxon>Marasmiineae</taxon>
        <taxon>Omphalotaceae</taxon>
        <taxon>Lentinula</taxon>
    </lineage>
</organism>
<evidence type="ECO:0000313" key="2">
    <source>
        <dbReference type="Proteomes" id="UP001150238"/>
    </source>
</evidence>
<proteinExistence type="predicted"/>